<dbReference type="Pfam" id="PF23598">
    <property type="entry name" value="LRR_14"/>
    <property type="match status" value="1"/>
</dbReference>
<dbReference type="InterPro" id="IPR055414">
    <property type="entry name" value="LRR_R13L4/SHOC2-like"/>
</dbReference>
<dbReference type="InterPro" id="IPR050216">
    <property type="entry name" value="LRR_domain-containing"/>
</dbReference>
<evidence type="ECO:0000313" key="4">
    <source>
        <dbReference type="EMBL" id="QCK16248.1"/>
    </source>
</evidence>
<dbReference type="InterPro" id="IPR003591">
    <property type="entry name" value="Leu-rich_rpt_typical-subtyp"/>
</dbReference>
<dbReference type="SMART" id="SM00364">
    <property type="entry name" value="LRR_BAC"/>
    <property type="match status" value="2"/>
</dbReference>
<dbReference type="GO" id="GO:0005737">
    <property type="term" value="C:cytoplasm"/>
    <property type="evidence" value="ECO:0007669"/>
    <property type="project" value="TreeGrafter"/>
</dbReference>
<sequence length="384" mass="44014">MNGIISTIRKKGSYSLIIFTLSFFFFTNCSKKSDRYQTNLDSTQIKLEIKALSKLRKIVSRPDAMKYQVDSLTGRVTGVWLIDMGLEKVPIELRVFKKLKFFYLARNEINSIPKWIVELKNIEYFSIGSTKLKSLPLFLSELKKVNFLGISHLDMEEIPIELLQSWKELDFIEATDSELSKFPIVKESKFPIKLKLSSTKIDSIPDEVSQMRIKELWMIDNQLNYVSPHLAEVEELENLSLDGSPKLKAQIPDLSNCKNLQGLGLNWCGLTEFPQWITELPNLVTVGLGNNLITEIPEEIGNLKNLTGLHIEENRLETLPASLSKLKKLNFIDVEYNNITTLPEGMFDVEREEPCTIVIEGNPLSDIPVSEEQFRKGYKWYGID</sequence>
<keyword evidence="1" id="KW-0433">Leucine-rich repeat</keyword>
<evidence type="ECO:0000256" key="2">
    <source>
        <dbReference type="ARBA" id="ARBA00022737"/>
    </source>
</evidence>
<evidence type="ECO:0000256" key="1">
    <source>
        <dbReference type="ARBA" id="ARBA00022614"/>
    </source>
</evidence>
<accession>A0A4D7KA71</accession>
<dbReference type="PANTHER" id="PTHR48051:SF1">
    <property type="entry name" value="RAS SUPPRESSOR PROTEIN 1"/>
    <property type="match status" value="1"/>
</dbReference>
<keyword evidence="2" id="KW-0677">Repeat</keyword>
<dbReference type="SMART" id="SM00369">
    <property type="entry name" value="LRR_TYP"/>
    <property type="match status" value="4"/>
</dbReference>
<dbReference type="KEGG" id="fpf:DCC35_16620"/>
<dbReference type="RefSeq" id="WP_137091842.1">
    <property type="nucleotide sequence ID" value="NZ_CP028923.1"/>
</dbReference>
<dbReference type="PANTHER" id="PTHR48051">
    <property type="match status" value="1"/>
</dbReference>
<keyword evidence="5" id="KW-1185">Reference proteome</keyword>
<evidence type="ECO:0000259" key="3">
    <source>
        <dbReference type="Pfam" id="PF23598"/>
    </source>
</evidence>
<proteinExistence type="predicted"/>
<organism evidence="4 5">
    <name type="scientific">Mangrovivirga cuniculi</name>
    <dbReference type="NCBI Taxonomy" id="2715131"/>
    <lineage>
        <taxon>Bacteria</taxon>
        <taxon>Pseudomonadati</taxon>
        <taxon>Bacteroidota</taxon>
        <taxon>Cytophagia</taxon>
        <taxon>Cytophagales</taxon>
        <taxon>Mangrovivirgaceae</taxon>
        <taxon>Mangrovivirga</taxon>
    </lineage>
</organism>
<dbReference type="InterPro" id="IPR032675">
    <property type="entry name" value="LRR_dom_sf"/>
</dbReference>
<dbReference type="OrthoDB" id="1148122at2"/>
<dbReference type="AlphaFoldDB" id="A0A4D7KA71"/>
<dbReference type="Proteomes" id="UP000298616">
    <property type="component" value="Chromosome"/>
</dbReference>
<protein>
    <recommendedName>
        <fullName evidence="3">Disease resistance R13L4/SHOC-2-like LRR domain-containing protein</fullName>
    </recommendedName>
</protein>
<dbReference type="Gene3D" id="3.80.10.10">
    <property type="entry name" value="Ribonuclease Inhibitor"/>
    <property type="match status" value="1"/>
</dbReference>
<dbReference type="SUPFAM" id="SSF52058">
    <property type="entry name" value="L domain-like"/>
    <property type="match status" value="1"/>
</dbReference>
<dbReference type="EMBL" id="CP028923">
    <property type="protein sequence ID" value="QCK16248.1"/>
    <property type="molecule type" value="Genomic_DNA"/>
</dbReference>
<reference evidence="4 5" key="1">
    <citation type="submission" date="2018-04" db="EMBL/GenBank/DDBJ databases">
        <title>Complete genome uncultured novel isolate.</title>
        <authorList>
            <person name="Merlino G."/>
        </authorList>
    </citation>
    <scope>NUCLEOTIDE SEQUENCE [LARGE SCALE GENOMIC DNA]</scope>
    <source>
        <strain evidence="5">R1DC9</strain>
    </source>
</reference>
<evidence type="ECO:0000313" key="5">
    <source>
        <dbReference type="Proteomes" id="UP000298616"/>
    </source>
</evidence>
<gene>
    <name evidence="4" type="ORF">DCC35_16620</name>
</gene>
<feature type="domain" description="Disease resistance R13L4/SHOC-2-like LRR" evidence="3">
    <location>
        <begin position="249"/>
        <end position="346"/>
    </location>
</feature>
<name>A0A4D7KA71_9BACT</name>